<dbReference type="KEGG" id="ska:CP970_43995"/>
<dbReference type="Proteomes" id="UP000325529">
    <property type="component" value="Chromosome"/>
</dbReference>
<dbReference type="InterPro" id="IPR041881">
    <property type="entry name" value="PqqD_sf"/>
</dbReference>
<sequence>MSVILPPDVSTVDTEDGMVLLNQRTGRYWQLNANGAQTLRRLLDGCTIEEIASGIAARHQIAPDQVHNDITRVIAQLQKAHLLEASR</sequence>
<organism evidence="1 2">
    <name type="scientific">Streptomyces kanamyceticus</name>
    <dbReference type="NCBI Taxonomy" id="1967"/>
    <lineage>
        <taxon>Bacteria</taxon>
        <taxon>Bacillati</taxon>
        <taxon>Actinomycetota</taxon>
        <taxon>Actinomycetes</taxon>
        <taxon>Kitasatosporales</taxon>
        <taxon>Streptomycetaceae</taxon>
        <taxon>Streptomyces</taxon>
    </lineage>
</organism>
<proteinExistence type="predicted"/>
<dbReference type="Pfam" id="PF05402">
    <property type="entry name" value="PqqD"/>
    <property type="match status" value="1"/>
</dbReference>
<evidence type="ECO:0000313" key="2">
    <source>
        <dbReference type="Proteomes" id="UP000325529"/>
    </source>
</evidence>
<accession>A0A5J6GSJ2</accession>
<dbReference type="NCBIfam" id="NF033530">
    <property type="entry name" value="lasso_PqqD_Strm"/>
    <property type="match status" value="1"/>
</dbReference>
<gene>
    <name evidence="1" type="ORF">CP970_43995</name>
</gene>
<evidence type="ECO:0000313" key="1">
    <source>
        <dbReference type="EMBL" id="QEU96965.1"/>
    </source>
</evidence>
<protein>
    <submittedName>
        <fullName evidence="1">Lasso peptide biosynthesis PqqD family chaperone</fullName>
    </submittedName>
</protein>
<dbReference type="OrthoDB" id="5195143at2"/>
<keyword evidence="2" id="KW-1185">Reference proteome</keyword>
<dbReference type="AlphaFoldDB" id="A0A5J6GSJ2"/>
<dbReference type="Gene3D" id="1.10.10.1150">
    <property type="entry name" value="Coenzyme PQQ synthesis protein D (PqqD)"/>
    <property type="match status" value="1"/>
</dbReference>
<reference evidence="1 2" key="1">
    <citation type="submission" date="2017-09" db="EMBL/GenBank/DDBJ databases">
        <authorList>
            <person name="Lee N."/>
            <person name="Cho B.-K."/>
        </authorList>
    </citation>
    <scope>NUCLEOTIDE SEQUENCE [LARGE SCALE GENOMIC DNA]</scope>
    <source>
        <strain evidence="1 2">ATCC 12853</strain>
    </source>
</reference>
<name>A0A5J6GSJ2_STRKN</name>
<dbReference type="InterPro" id="IPR008792">
    <property type="entry name" value="PQQD"/>
</dbReference>
<dbReference type="EMBL" id="CP023699">
    <property type="protein sequence ID" value="QEU96965.1"/>
    <property type="molecule type" value="Genomic_DNA"/>
</dbReference>